<evidence type="ECO:0000313" key="3">
    <source>
        <dbReference type="Proteomes" id="UP001652442"/>
    </source>
</evidence>
<organism evidence="2 3">
    <name type="scientific">Brotonthovivens ammoniilytica</name>
    <dbReference type="NCBI Taxonomy" id="2981725"/>
    <lineage>
        <taxon>Bacteria</taxon>
        <taxon>Bacillati</taxon>
        <taxon>Bacillota</taxon>
        <taxon>Clostridia</taxon>
        <taxon>Lachnospirales</taxon>
        <taxon>Lachnospiraceae</taxon>
        <taxon>Brotonthovivens</taxon>
    </lineage>
</organism>
<evidence type="ECO:0000313" key="2">
    <source>
        <dbReference type="EMBL" id="MCU6761662.1"/>
    </source>
</evidence>
<accession>A0ABT2THJ1</accession>
<dbReference type="Proteomes" id="UP001652442">
    <property type="component" value="Unassembled WGS sequence"/>
</dbReference>
<keyword evidence="3" id="KW-1185">Reference proteome</keyword>
<reference evidence="2 3" key="1">
    <citation type="journal article" date="2021" name="ISME Commun">
        <title>Automated analysis of genomic sequences facilitates high-throughput and comprehensive description of bacteria.</title>
        <authorList>
            <person name="Hitch T.C.A."/>
        </authorList>
    </citation>
    <scope>NUCLEOTIDE SEQUENCE [LARGE SCALE GENOMIC DNA]</scope>
    <source>
        <strain evidence="2 3">Sanger_109</strain>
    </source>
</reference>
<evidence type="ECO:0000256" key="1">
    <source>
        <dbReference type="SAM" id="MobiDB-lite"/>
    </source>
</evidence>
<gene>
    <name evidence="2" type="ORF">OCV88_04820</name>
</gene>
<feature type="region of interest" description="Disordered" evidence="1">
    <location>
        <begin position="104"/>
        <end position="126"/>
    </location>
</feature>
<protein>
    <submittedName>
        <fullName evidence="2">Uncharacterized protein</fullName>
    </submittedName>
</protein>
<comment type="caution">
    <text evidence="2">The sequence shown here is derived from an EMBL/GenBank/DDBJ whole genome shotgun (WGS) entry which is preliminary data.</text>
</comment>
<dbReference type="EMBL" id="JAOQJQ010000002">
    <property type="protein sequence ID" value="MCU6761662.1"/>
    <property type="molecule type" value="Genomic_DNA"/>
</dbReference>
<proteinExistence type="predicted"/>
<dbReference type="RefSeq" id="WP_158424451.1">
    <property type="nucleotide sequence ID" value="NZ_JAOQJQ010000002.1"/>
</dbReference>
<sequence>MEAFTENVKKVLLAGVGAAATAVEKTQEVTEELIKKGKSLVEEGKAANEELKRDAKVKVKSKVKEALNLDDEITDSESLEEILKQLTPLERQVIREKLDILEREETDDKKVSDEDEQKKEEEQTAQ</sequence>
<name>A0ABT2THJ1_9FIRM</name>